<name>A0A1A0HAR6_9ASCO</name>
<comment type="caution">
    <text evidence="12">The sequence shown here is derived from an EMBL/GenBank/DDBJ whole genome shotgun (WGS) entry which is preliminary data.</text>
</comment>
<dbReference type="InterPro" id="IPR050534">
    <property type="entry name" value="Coronavir_polyprotein_1ab"/>
</dbReference>
<dbReference type="OrthoDB" id="6513042at2759"/>
<evidence type="ECO:0000256" key="9">
    <source>
        <dbReference type="ARBA" id="ARBA00022840"/>
    </source>
</evidence>
<dbReference type="GO" id="GO:0033203">
    <property type="term" value="C:DNA helicase A complex"/>
    <property type="evidence" value="ECO:0007669"/>
    <property type="project" value="EnsemblFungi"/>
</dbReference>
<keyword evidence="10" id="KW-0539">Nucleus</keyword>
<dbReference type="GO" id="GO:0006301">
    <property type="term" value="P:DNA damage tolerance"/>
    <property type="evidence" value="ECO:0007669"/>
    <property type="project" value="EnsemblFungi"/>
</dbReference>
<keyword evidence="6" id="KW-0547">Nucleotide-binding</keyword>
<dbReference type="EMBL" id="LXTC01000003">
    <property type="protein sequence ID" value="OBA21214.1"/>
    <property type="molecule type" value="Genomic_DNA"/>
</dbReference>
<evidence type="ECO:0000256" key="1">
    <source>
        <dbReference type="ARBA" id="ARBA00004123"/>
    </source>
</evidence>
<reference evidence="12 13" key="1">
    <citation type="submission" date="2016-05" db="EMBL/GenBank/DDBJ databases">
        <title>Comparative genomics of biotechnologically important yeasts.</title>
        <authorList>
            <consortium name="DOE Joint Genome Institute"/>
            <person name="Riley R."/>
            <person name="Haridas S."/>
            <person name="Wolfe K.H."/>
            <person name="Lopes M.R."/>
            <person name="Hittinger C.T."/>
            <person name="Goker M."/>
            <person name="Salamov A."/>
            <person name="Wisecaver J."/>
            <person name="Long T.M."/>
            <person name="Aerts A.L."/>
            <person name="Barry K."/>
            <person name="Choi C."/>
            <person name="Clum A."/>
            <person name="Coughlan A.Y."/>
            <person name="Deshpande S."/>
            <person name="Douglass A.P."/>
            <person name="Hanson S.J."/>
            <person name="Klenk H.-P."/>
            <person name="LaButti K."/>
            <person name="Lapidus A."/>
            <person name="Lindquist E."/>
            <person name="Lipzen A."/>
            <person name="Meier-kolthoff J.P."/>
            <person name="Ohm R.A."/>
            <person name="Otillar R.P."/>
            <person name="Pangilinan J."/>
            <person name="Peng Y."/>
            <person name="Rokas A."/>
            <person name="Rosa C.A."/>
            <person name="Scheuner C."/>
            <person name="Sibirny A.A."/>
            <person name="Slot J.C."/>
            <person name="Stielow J.B."/>
            <person name="Sun H."/>
            <person name="Kurtzman C.P."/>
            <person name="Blackwell M."/>
            <person name="Grigoriev I.V."/>
            <person name="Jeffries T.W."/>
        </authorList>
    </citation>
    <scope>NUCLEOTIDE SEQUENCE [LARGE SCALE GENOMIC DNA]</scope>
    <source>
        <strain evidence="12 13">NRRL YB-4993</strain>
    </source>
</reference>
<dbReference type="InterPro" id="IPR047187">
    <property type="entry name" value="SF1_C_Upf1"/>
</dbReference>
<evidence type="ECO:0000256" key="8">
    <source>
        <dbReference type="ARBA" id="ARBA00022806"/>
    </source>
</evidence>
<keyword evidence="5" id="KW-0963">Cytoplasm</keyword>
<evidence type="ECO:0000313" key="12">
    <source>
        <dbReference type="EMBL" id="OBA21214.1"/>
    </source>
</evidence>
<evidence type="ECO:0000259" key="11">
    <source>
        <dbReference type="SMART" id="SM00382"/>
    </source>
</evidence>
<dbReference type="InterPro" id="IPR004483">
    <property type="entry name" value="SMUBP-2/Hcs1-like"/>
</dbReference>
<evidence type="ECO:0000256" key="2">
    <source>
        <dbReference type="ARBA" id="ARBA00004496"/>
    </source>
</evidence>
<comment type="subcellular location">
    <subcellularLocation>
        <location evidence="2">Cytoplasm</location>
    </subcellularLocation>
    <subcellularLocation>
        <location evidence="1">Nucleus</location>
    </subcellularLocation>
</comment>
<dbReference type="GO" id="GO:0003677">
    <property type="term" value="F:DNA binding"/>
    <property type="evidence" value="ECO:0007669"/>
    <property type="project" value="InterPro"/>
</dbReference>
<evidence type="ECO:0000256" key="5">
    <source>
        <dbReference type="ARBA" id="ARBA00022490"/>
    </source>
</evidence>
<keyword evidence="9" id="KW-0067">ATP-binding</keyword>
<sequence>MSLQKHLADELIKAIELEQSCDLLTTTQYLLSYSPKTLAAFGLAVINLNVSNFKTALTGKTSIELSLDPALCQQNDEIQTGSLKVGDIVKLDRMSSYCSEHETSLEGVVTRLNGKIINVSLKEDSMNDTFLAIYNNTAHENNRMWIVKLTNSITYKRMVQAMKKMRDLSTHEKTDVIRILLGEQEFQPRQAAVSQLQFWDASLNESQKDAIQFSIFKSPIAIIHGPPGTGKTHTLVELIKQLRFVHGERILVCGASNISVDNLLERLSPSFAPVCEEVAHKRSRKKNQRKTQALPENLIRVGHPARLLSSNLQHSLDVLSKSGSLAEGGDNQLVLRDIQNDIKNVLTSLKKSKSFNERKALWTELKQLKREMREREKQITLDLITHADVVLSTLHGSGSNELFNVYKNMEYGIDKPLFDTIIIDEVSQSLEPQCWIPLVNHLGCRRLVIAGDNQQLPPSVESREEASALRSLGEAIADLQKTLFDRLVSDHAGHEFKKMLNVQYRMNNDIMRFPSDKLYGGGLTADKTVRSILLCDLDGVASTDETTVPCIWYDTQGGDFPEQMEEDNAFLSQNASNGSKFNDMEVLVVRNHINQLITAGVCPSDIGIISPYSAQVAAMKKLLIQEDLDEIEVSTIDGFQGREKEAIIVSLVRSNDFGEVGFLKDFRRLNVAMTRPKRHLCVIGDMELLEKSGVQFLRDWVTHADEVFDVRYPDIMNF</sequence>
<dbReference type="GO" id="GO:0005737">
    <property type="term" value="C:cytoplasm"/>
    <property type="evidence" value="ECO:0007669"/>
    <property type="project" value="UniProtKB-SubCell"/>
</dbReference>
<dbReference type="GO" id="GO:0043139">
    <property type="term" value="F:5'-3' DNA helicase activity"/>
    <property type="evidence" value="ECO:0007669"/>
    <property type="project" value="EnsemblFungi"/>
</dbReference>
<dbReference type="GO" id="GO:0005524">
    <property type="term" value="F:ATP binding"/>
    <property type="evidence" value="ECO:0007669"/>
    <property type="project" value="UniProtKB-KW"/>
</dbReference>
<protein>
    <recommendedName>
        <fullName evidence="4">DNA helicase</fullName>
        <ecNumber evidence="4">3.6.4.12</ecNumber>
    </recommendedName>
</protein>
<proteinExistence type="inferred from homology"/>
<dbReference type="InterPro" id="IPR003593">
    <property type="entry name" value="AAA+_ATPase"/>
</dbReference>
<accession>A0A1A0HAR6</accession>
<dbReference type="InterPro" id="IPR041679">
    <property type="entry name" value="DNA2/NAM7-like_C"/>
</dbReference>
<dbReference type="SUPFAM" id="SSF52540">
    <property type="entry name" value="P-loop containing nucleoside triphosphate hydrolases"/>
    <property type="match status" value="1"/>
</dbReference>
<dbReference type="FunFam" id="3.40.50.300:FF:000326">
    <property type="entry name" value="P-loop containing nucleoside triphosphate hydrolase"/>
    <property type="match status" value="1"/>
</dbReference>
<dbReference type="AlphaFoldDB" id="A0A1A0HAR6"/>
<dbReference type="InterPro" id="IPR041677">
    <property type="entry name" value="DNA2/NAM7_AAA_11"/>
</dbReference>
<dbReference type="Pfam" id="PF13086">
    <property type="entry name" value="AAA_11"/>
    <property type="match status" value="1"/>
</dbReference>
<dbReference type="Pfam" id="PF13087">
    <property type="entry name" value="AAA_12"/>
    <property type="match status" value="1"/>
</dbReference>
<evidence type="ECO:0000256" key="6">
    <source>
        <dbReference type="ARBA" id="ARBA00022741"/>
    </source>
</evidence>
<dbReference type="GO" id="GO:0043601">
    <property type="term" value="C:nuclear replisome"/>
    <property type="evidence" value="ECO:0007669"/>
    <property type="project" value="EnsemblFungi"/>
</dbReference>
<dbReference type="InterPro" id="IPR048761">
    <property type="entry name" value="SMUBP-2_HCS1_1B"/>
</dbReference>
<comment type="similarity">
    <text evidence="3">Belongs to the DNA2/NAM7 helicase family.</text>
</comment>
<evidence type="ECO:0000256" key="3">
    <source>
        <dbReference type="ARBA" id="ARBA00007913"/>
    </source>
</evidence>
<evidence type="ECO:0000256" key="7">
    <source>
        <dbReference type="ARBA" id="ARBA00022801"/>
    </source>
</evidence>
<dbReference type="Pfam" id="PF21138">
    <property type="entry name" value="SMUBP-2_HCS1_1B"/>
    <property type="match status" value="1"/>
</dbReference>
<keyword evidence="8 12" id="KW-0347">Helicase</keyword>
<feature type="domain" description="AAA+ ATPase" evidence="11">
    <location>
        <begin position="217"/>
        <end position="481"/>
    </location>
</feature>
<dbReference type="NCBIfam" id="TIGR00376">
    <property type="entry name" value="IGHMBP2 family helicase"/>
    <property type="match status" value="1"/>
</dbReference>
<keyword evidence="7" id="KW-0378">Hydrolase</keyword>
<dbReference type="GO" id="GO:0003723">
    <property type="term" value="F:RNA binding"/>
    <property type="evidence" value="ECO:0007669"/>
    <property type="project" value="InterPro"/>
</dbReference>
<dbReference type="EC" id="3.6.4.12" evidence="4"/>
<gene>
    <name evidence="12" type="ORF">METBIDRAFT_31787</name>
</gene>
<dbReference type="RefSeq" id="XP_018711724.1">
    <property type="nucleotide sequence ID" value="XM_018855918.1"/>
</dbReference>
<dbReference type="SMART" id="SM00382">
    <property type="entry name" value="AAA"/>
    <property type="match status" value="1"/>
</dbReference>
<dbReference type="Gene3D" id="2.40.30.270">
    <property type="match status" value="1"/>
</dbReference>
<dbReference type="Proteomes" id="UP000092555">
    <property type="component" value="Unassembled WGS sequence"/>
</dbReference>
<evidence type="ECO:0000256" key="10">
    <source>
        <dbReference type="ARBA" id="ARBA00023242"/>
    </source>
</evidence>
<evidence type="ECO:0000256" key="4">
    <source>
        <dbReference type="ARBA" id="ARBA00012551"/>
    </source>
</evidence>
<dbReference type="PANTHER" id="PTHR43788">
    <property type="entry name" value="DNA2/NAM7 HELICASE FAMILY MEMBER"/>
    <property type="match status" value="1"/>
</dbReference>
<keyword evidence="13" id="KW-1185">Reference proteome</keyword>
<evidence type="ECO:0000313" key="13">
    <source>
        <dbReference type="Proteomes" id="UP000092555"/>
    </source>
</evidence>
<dbReference type="InterPro" id="IPR027417">
    <property type="entry name" value="P-loop_NTPase"/>
</dbReference>
<dbReference type="CDD" id="cd18808">
    <property type="entry name" value="SF1_C_Upf1"/>
    <property type="match status" value="1"/>
</dbReference>
<dbReference type="GO" id="GO:0016787">
    <property type="term" value="F:hydrolase activity"/>
    <property type="evidence" value="ECO:0007669"/>
    <property type="project" value="UniProtKB-KW"/>
</dbReference>
<dbReference type="GeneID" id="30028894"/>
<dbReference type="PANTHER" id="PTHR43788:SF8">
    <property type="entry name" value="DNA-BINDING PROTEIN SMUBP-2"/>
    <property type="match status" value="1"/>
</dbReference>
<organism evidence="12 13">
    <name type="scientific">Metschnikowia bicuspidata var. bicuspidata NRRL YB-4993</name>
    <dbReference type="NCBI Taxonomy" id="869754"/>
    <lineage>
        <taxon>Eukaryota</taxon>
        <taxon>Fungi</taxon>
        <taxon>Dikarya</taxon>
        <taxon>Ascomycota</taxon>
        <taxon>Saccharomycotina</taxon>
        <taxon>Pichiomycetes</taxon>
        <taxon>Metschnikowiaceae</taxon>
        <taxon>Metschnikowia</taxon>
    </lineage>
</organism>
<dbReference type="Gene3D" id="3.40.50.300">
    <property type="entry name" value="P-loop containing nucleotide triphosphate hydrolases"/>
    <property type="match status" value="2"/>
</dbReference>